<dbReference type="InterPro" id="IPR016195">
    <property type="entry name" value="Pol/histidinol_Pase-like"/>
</dbReference>
<dbReference type="Pfam" id="PF02811">
    <property type="entry name" value="PHP"/>
    <property type="match status" value="1"/>
</dbReference>
<evidence type="ECO:0000313" key="3">
    <source>
        <dbReference type="Proteomes" id="UP000449710"/>
    </source>
</evidence>
<dbReference type="GO" id="GO:0035312">
    <property type="term" value="F:5'-3' DNA exonuclease activity"/>
    <property type="evidence" value="ECO:0007669"/>
    <property type="project" value="TreeGrafter"/>
</dbReference>
<feature type="domain" description="Polymerase/histidinol phosphatase N-terminal" evidence="1">
    <location>
        <begin position="25"/>
        <end position="89"/>
    </location>
</feature>
<dbReference type="InterPro" id="IPR003141">
    <property type="entry name" value="Pol/His_phosphatase_N"/>
</dbReference>
<organism evidence="2 3">
    <name type="scientific">Isachenkonia alkalipeptolytica</name>
    <dbReference type="NCBI Taxonomy" id="2565777"/>
    <lineage>
        <taxon>Bacteria</taxon>
        <taxon>Bacillati</taxon>
        <taxon>Bacillota</taxon>
        <taxon>Clostridia</taxon>
        <taxon>Eubacteriales</taxon>
        <taxon>Clostridiaceae</taxon>
        <taxon>Isachenkonia</taxon>
    </lineage>
</organism>
<name>A0AA43XL99_9CLOT</name>
<dbReference type="InterPro" id="IPR004013">
    <property type="entry name" value="PHP_dom"/>
</dbReference>
<reference evidence="2 3" key="1">
    <citation type="submission" date="2019-04" db="EMBL/GenBank/DDBJ databases">
        <title>Isachenkonia alkalipeptolytica gen. nov. sp. nov. a new anaerobic, alkiliphilic organothrophic bacterium capable to reduce synthesized ferrihydrite isolated from a soda lake.</title>
        <authorList>
            <person name="Toshchakov S.V."/>
            <person name="Zavarzina D.G."/>
            <person name="Zhilina T.N."/>
            <person name="Kostrikina N.A."/>
            <person name="Kublanov I.V."/>
        </authorList>
    </citation>
    <scope>NUCLEOTIDE SEQUENCE [LARGE SCALE GENOMIC DNA]</scope>
    <source>
        <strain evidence="2 3">Z-1701</strain>
    </source>
</reference>
<dbReference type="PANTHER" id="PTHR42924">
    <property type="entry name" value="EXONUCLEASE"/>
    <property type="match status" value="1"/>
</dbReference>
<dbReference type="PANTHER" id="PTHR42924:SF3">
    <property type="entry name" value="POLYMERASE_HISTIDINOL PHOSPHATASE N-TERMINAL DOMAIN-CONTAINING PROTEIN"/>
    <property type="match status" value="1"/>
</dbReference>
<dbReference type="Gene3D" id="3.20.20.140">
    <property type="entry name" value="Metal-dependent hydrolases"/>
    <property type="match status" value="1"/>
</dbReference>
<dbReference type="SMART" id="SM00481">
    <property type="entry name" value="POLIIIAc"/>
    <property type="match status" value="1"/>
</dbReference>
<dbReference type="Gene3D" id="1.10.150.650">
    <property type="match status" value="1"/>
</dbReference>
<dbReference type="RefSeq" id="WP_160721656.1">
    <property type="nucleotide sequence ID" value="NZ_SUMG01000011.1"/>
</dbReference>
<dbReference type="Proteomes" id="UP000449710">
    <property type="component" value="Unassembled WGS sequence"/>
</dbReference>
<keyword evidence="3" id="KW-1185">Reference proteome</keyword>
<gene>
    <name evidence="2" type="ORF">ISALK_09485</name>
</gene>
<protein>
    <submittedName>
        <fullName evidence="2">PHP domain-containing protein</fullName>
    </submittedName>
</protein>
<evidence type="ECO:0000313" key="2">
    <source>
        <dbReference type="EMBL" id="NBG88732.1"/>
    </source>
</evidence>
<sequence>MLKHRKKKERNHTIALSERRGEGLTDLHIHTNASDGTWDTATLIKKLRENNIIHFSITDHDTFINSKKMLNEDLIGLNFVIGVEVSSMINQEEYHILAYDFDYDHKEFNDLLIFNQKARKEYDRKIIEHLKNKSIIKDVTDYNAYSYNPSRGGWDSLNYLIDKGVINHKAEFFSLIENLDLKPEFKDPGEVIEVIKKAGGTPILAHPTNYLPIESVENGVLDRWFDWGIHGIECYSPYLSQQSDADIFIDYCKEHDLLITSGSDCHGEFLNRPLGYPNIKLDNLIVPFLDQKLILY</sequence>
<accession>A0AA43XL99</accession>
<dbReference type="CDD" id="cd07438">
    <property type="entry name" value="PHP_HisPPase_AMP"/>
    <property type="match status" value="1"/>
</dbReference>
<proteinExistence type="predicted"/>
<evidence type="ECO:0000259" key="1">
    <source>
        <dbReference type="SMART" id="SM00481"/>
    </source>
</evidence>
<dbReference type="EMBL" id="SUMG01000011">
    <property type="protein sequence ID" value="NBG88732.1"/>
    <property type="molecule type" value="Genomic_DNA"/>
</dbReference>
<dbReference type="SUPFAM" id="SSF89550">
    <property type="entry name" value="PHP domain-like"/>
    <property type="match status" value="1"/>
</dbReference>
<dbReference type="InterPro" id="IPR052018">
    <property type="entry name" value="PHP_domain"/>
</dbReference>
<comment type="caution">
    <text evidence="2">The sequence shown here is derived from an EMBL/GenBank/DDBJ whole genome shotgun (WGS) entry which is preliminary data.</text>
</comment>
<dbReference type="GO" id="GO:0004534">
    <property type="term" value="F:5'-3' RNA exonuclease activity"/>
    <property type="evidence" value="ECO:0007669"/>
    <property type="project" value="TreeGrafter"/>
</dbReference>
<dbReference type="AlphaFoldDB" id="A0AA43XL99"/>